<dbReference type="Pfam" id="PF03469">
    <property type="entry name" value="XH"/>
    <property type="match status" value="1"/>
</dbReference>
<gene>
    <name evidence="2" type="ORF">CQW23_12715</name>
</gene>
<name>A0A2G2WTE1_CAPBA</name>
<evidence type="ECO:0000313" key="3">
    <source>
        <dbReference type="Proteomes" id="UP000224567"/>
    </source>
</evidence>
<dbReference type="EMBL" id="MLFT02000005">
    <property type="protein sequence ID" value="PHT48507.1"/>
    <property type="molecule type" value="Genomic_DNA"/>
</dbReference>
<accession>A0A2G2WTE1</accession>
<reference evidence="3" key="2">
    <citation type="journal article" date="2017" name="J. Anim. Genet.">
        <title>Multiple reference genome sequences of hot pepper reveal the massive evolution of plant disease resistance genes by retroduplication.</title>
        <authorList>
            <person name="Kim S."/>
            <person name="Park J."/>
            <person name="Yeom S.-I."/>
            <person name="Kim Y.-M."/>
            <person name="Seo E."/>
            <person name="Kim K.-T."/>
            <person name="Kim M.-S."/>
            <person name="Lee J.M."/>
            <person name="Cheong K."/>
            <person name="Shin H.-S."/>
            <person name="Kim S.-B."/>
            <person name="Han K."/>
            <person name="Lee J."/>
            <person name="Park M."/>
            <person name="Lee H.-A."/>
            <person name="Lee H.-Y."/>
            <person name="Lee Y."/>
            <person name="Oh S."/>
            <person name="Lee J.H."/>
            <person name="Choi E."/>
            <person name="Choi E."/>
            <person name="Lee S.E."/>
            <person name="Jeon J."/>
            <person name="Kim H."/>
            <person name="Choi G."/>
            <person name="Song H."/>
            <person name="Lee J."/>
            <person name="Lee S.-C."/>
            <person name="Kwon J.-K."/>
            <person name="Lee H.-Y."/>
            <person name="Koo N."/>
            <person name="Hong Y."/>
            <person name="Kim R.W."/>
            <person name="Kang W.-H."/>
            <person name="Huh J.H."/>
            <person name="Kang B.-C."/>
            <person name="Yang T.-J."/>
            <person name="Lee Y.-H."/>
            <person name="Bennetzen J.L."/>
            <person name="Choi D."/>
        </authorList>
    </citation>
    <scope>NUCLEOTIDE SEQUENCE [LARGE SCALE GENOMIC DNA]</scope>
    <source>
        <strain evidence="3">cv. PBC81</strain>
    </source>
</reference>
<dbReference type="Proteomes" id="UP000224567">
    <property type="component" value="Unassembled WGS sequence"/>
</dbReference>
<sequence length="101" mass="11868">MDDEDEKLKDFNKNYGEEVYKVATTTFIEFLCIISELWNYAVNKNDIQEEGGRSYCVTKPMGKDETAQQFPNGLLKIYDNLFDLSWFLQIYDRWGVDVSIC</sequence>
<evidence type="ECO:0000313" key="2">
    <source>
        <dbReference type="EMBL" id="PHT48507.1"/>
    </source>
</evidence>
<dbReference type="AlphaFoldDB" id="A0A2G2WTE1"/>
<organism evidence="2 3">
    <name type="scientific">Capsicum baccatum</name>
    <name type="common">Peruvian pepper</name>
    <dbReference type="NCBI Taxonomy" id="33114"/>
    <lineage>
        <taxon>Eukaryota</taxon>
        <taxon>Viridiplantae</taxon>
        <taxon>Streptophyta</taxon>
        <taxon>Embryophyta</taxon>
        <taxon>Tracheophyta</taxon>
        <taxon>Spermatophyta</taxon>
        <taxon>Magnoliopsida</taxon>
        <taxon>eudicotyledons</taxon>
        <taxon>Gunneridae</taxon>
        <taxon>Pentapetalae</taxon>
        <taxon>asterids</taxon>
        <taxon>lamiids</taxon>
        <taxon>Solanales</taxon>
        <taxon>Solanaceae</taxon>
        <taxon>Solanoideae</taxon>
        <taxon>Capsiceae</taxon>
        <taxon>Capsicum</taxon>
    </lineage>
</organism>
<feature type="domain" description="Factor of DNA methylation 1-5/IDN2" evidence="1">
    <location>
        <begin position="1"/>
        <end position="45"/>
    </location>
</feature>
<proteinExistence type="predicted"/>
<protein>
    <recommendedName>
        <fullName evidence="1">Factor of DNA methylation 1-5/IDN2 domain-containing protein</fullName>
    </recommendedName>
</protein>
<comment type="caution">
    <text evidence="2">The sequence shown here is derived from an EMBL/GenBank/DDBJ whole genome shotgun (WGS) entry which is preliminary data.</text>
</comment>
<dbReference type="InterPro" id="IPR005379">
    <property type="entry name" value="FDM1-5/IDN2_XH"/>
</dbReference>
<reference evidence="2 3" key="1">
    <citation type="journal article" date="2017" name="Genome Biol.">
        <title>New reference genome sequences of hot pepper reveal the massive evolution of plant disease-resistance genes by retroduplication.</title>
        <authorList>
            <person name="Kim S."/>
            <person name="Park J."/>
            <person name="Yeom S.I."/>
            <person name="Kim Y.M."/>
            <person name="Seo E."/>
            <person name="Kim K.T."/>
            <person name="Kim M.S."/>
            <person name="Lee J.M."/>
            <person name="Cheong K."/>
            <person name="Shin H.S."/>
            <person name="Kim S.B."/>
            <person name="Han K."/>
            <person name="Lee J."/>
            <person name="Park M."/>
            <person name="Lee H.A."/>
            <person name="Lee H.Y."/>
            <person name="Lee Y."/>
            <person name="Oh S."/>
            <person name="Lee J.H."/>
            <person name="Choi E."/>
            <person name="Choi E."/>
            <person name="Lee S.E."/>
            <person name="Jeon J."/>
            <person name="Kim H."/>
            <person name="Choi G."/>
            <person name="Song H."/>
            <person name="Lee J."/>
            <person name="Lee S.C."/>
            <person name="Kwon J.K."/>
            <person name="Lee H.Y."/>
            <person name="Koo N."/>
            <person name="Hong Y."/>
            <person name="Kim R.W."/>
            <person name="Kang W.H."/>
            <person name="Huh J.H."/>
            <person name="Kang B.C."/>
            <person name="Yang T.J."/>
            <person name="Lee Y.H."/>
            <person name="Bennetzen J.L."/>
            <person name="Choi D."/>
        </authorList>
    </citation>
    <scope>NUCLEOTIDE SEQUENCE [LARGE SCALE GENOMIC DNA]</scope>
    <source>
        <strain evidence="3">cv. PBC81</strain>
    </source>
</reference>
<evidence type="ECO:0000259" key="1">
    <source>
        <dbReference type="Pfam" id="PF03469"/>
    </source>
</evidence>
<keyword evidence="3" id="KW-1185">Reference proteome</keyword>